<feature type="transmembrane region" description="Helical" evidence="6">
    <location>
        <begin position="89"/>
        <end position="108"/>
    </location>
</feature>
<evidence type="ECO:0000313" key="9">
    <source>
        <dbReference type="Proteomes" id="UP001550628"/>
    </source>
</evidence>
<feature type="region of interest" description="Disordered" evidence="5">
    <location>
        <begin position="371"/>
        <end position="391"/>
    </location>
</feature>
<keyword evidence="9" id="KW-1185">Reference proteome</keyword>
<dbReference type="Pfam" id="PF07690">
    <property type="entry name" value="MFS_1"/>
    <property type="match status" value="1"/>
</dbReference>
<evidence type="ECO:0000256" key="1">
    <source>
        <dbReference type="ARBA" id="ARBA00004651"/>
    </source>
</evidence>
<dbReference type="RefSeq" id="WP_356959959.1">
    <property type="nucleotide sequence ID" value="NZ_JBEYBD010000039.1"/>
</dbReference>
<feature type="transmembrane region" description="Helical" evidence="6">
    <location>
        <begin position="31"/>
        <end position="50"/>
    </location>
</feature>
<reference evidence="8 9" key="1">
    <citation type="submission" date="2024-06" db="EMBL/GenBank/DDBJ databases">
        <title>The Natural Products Discovery Center: Release of the First 8490 Sequenced Strains for Exploring Actinobacteria Biosynthetic Diversity.</title>
        <authorList>
            <person name="Kalkreuter E."/>
            <person name="Kautsar S.A."/>
            <person name="Yang D."/>
            <person name="Bader C.D."/>
            <person name="Teijaro C.N."/>
            <person name="Fluegel L."/>
            <person name="Davis C.M."/>
            <person name="Simpson J.R."/>
            <person name="Lauterbach L."/>
            <person name="Steele A.D."/>
            <person name="Gui C."/>
            <person name="Meng S."/>
            <person name="Li G."/>
            <person name="Viehrig K."/>
            <person name="Ye F."/>
            <person name="Su P."/>
            <person name="Kiefer A.F."/>
            <person name="Nichols A."/>
            <person name="Cepeda A.J."/>
            <person name="Yan W."/>
            <person name="Fan B."/>
            <person name="Jiang Y."/>
            <person name="Adhikari A."/>
            <person name="Zheng C.-J."/>
            <person name="Schuster L."/>
            <person name="Cowan T.M."/>
            <person name="Smanski M.J."/>
            <person name="Chevrette M.G."/>
            <person name="De Carvalho L.P.S."/>
            <person name="Shen B."/>
        </authorList>
    </citation>
    <scope>NUCLEOTIDE SEQUENCE [LARGE SCALE GENOMIC DNA]</scope>
    <source>
        <strain evidence="8 9">NPDC019708</strain>
    </source>
</reference>
<evidence type="ECO:0000256" key="2">
    <source>
        <dbReference type="ARBA" id="ARBA00022692"/>
    </source>
</evidence>
<keyword evidence="3 6" id="KW-1133">Transmembrane helix</keyword>
<comment type="caution">
    <text evidence="8">The sequence shown here is derived from an EMBL/GenBank/DDBJ whole genome shotgun (WGS) entry which is preliminary data.</text>
</comment>
<evidence type="ECO:0000259" key="7">
    <source>
        <dbReference type="PROSITE" id="PS50850"/>
    </source>
</evidence>
<feature type="transmembrane region" description="Helical" evidence="6">
    <location>
        <begin position="120"/>
        <end position="141"/>
    </location>
</feature>
<feature type="transmembrane region" description="Helical" evidence="6">
    <location>
        <begin position="227"/>
        <end position="246"/>
    </location>
</feature>
<feature type="transmembrane region" description="Helical" evidence="6">
    <location>
        <begin position="62"/>
        <end position="83"/>
    </location>
</feature>
<evidence type="ECO:0000256" key="3">
    <source>
        <dbReference type="ARBA" id="ARBA00022989"/>
    </source>
</evidence>
<feature type="transmembrane region" description="Helical" evidence="6">
    <location>
        <begin position="282"/>
        <end position="302"/>
    </location>
</feature>
<feature type="transmembrane region" description="Helical" evidence="6">
    <location>
        <begin position="314"/>
        <end position="334"/>
    </location>
</feature>
<evidence type="ECO:0000256" key="4">
    <source>
        <dbReference type="ARBA" id="ARBA00023136"/>
    </source>
</evidence>
<dbReference type="EMBL" id="JBEYBF010000012">
    <property type="protein sequence ID" value="MEU1953855.1"/>
    <property type="molecule type" value="Genomic_DNA"/>
</dbReference>
<sequence>MRHWVVAHAVDDFYQGLIPASIPFFVLERGYSYVAASGLALAAALGSSLPQPLLGVLADRRPLLWLAPAGLLVAGAGAGLAGLAPAYPVVWLLILVSGIGIAAFHPAAGRDARRAAGDSTVAMSLFAAGGSVGFFLAPALATPLLSALGIGATALFVPPAVLTAFVLWRHQTRRTAHLPTADITTGRDRWGPFLVLTVVAVVRSVLFLGMNTFIALYWIGYLGADRVLGGVALTTFLVGGVVGTVSGGRIADRIGMRATVRLGGAVAVPALVALRLCGDPRLALVLVALAGVAANLPFAVLVKLGQDYLPARPGTAAGVTLGIAVSAGGLFMPVLGGIADRHGPQAVLTVLCVVPALAAALAFALPPADGADHRGRRPRRGADAPGPGIPG</sequence>
<dbReference type="Proteomes" id="UP001550628">
    <property type="component" value="Unassembled WGS sequence"/>
</dbReference>
<dbReference type="PANTHER" id="PTHR43129">
    <property type="entry name" value="FOSMIDOMYCIN RESISTANCE PROTEIN"/>
    <property type="match status" value="1"/>
</dbReference>
<dbReference type="PROSITE" id="PS50850">
    <property type="entry name" value="MFS"/>
    <property type="match status" value="1"/>
</dbReference>
<organism evidence="8 9">
    <name type="scientific">Nocardia rhamnosiphila</name>
    <dbReference type="NCBI Taxonomy" id="426716"/>
    <lineage>
        <taxon>Bacteria</taxon>
        <taxon>Bacillati</taxon>
        <taxon>Actinomycetota</taxon>
        <taxon>Actinomycetes</taxon>
        <taxon>Mycobacteriales</taxon>
        <taxon>Nocardiaceae</taxon>
        <taxon>Nocardia</taxon>
    </lineage>
</organism>
<accession>A0ABV2WSL5</accession>
<gene>
    <name evidence="8" type="ORF">ABZ510_18580</name>
</gene>
<evidence type="ECO:0000256" key="5">
    <source>
        <dbReference type="SAM" id="MobiDB-lite"/>
    </source>
</evidence>
<dbReference type="InterPro" id="IPR036259">
    <property type="entry name" value="MFS_trans_sf"/>
</dbReference>
<dbReference type="InterPro" id="IPR020846">
    <property type="entry name" value="MFS_dom"/>
</dbReference>
<comment type="subcellular location">
    <subcellularLocation>
        <location evidence="1">Cell membrane</location>
        <topology evidence="1">Multi-pass membrane protein</topology>
    </subcellularLocation>
</comment>
<feature type="transmembrane region" description="Helical" evidence="6">
    <location>
        <begin position="193"/>
        <end position="221"/>
    </location>
</feature>
<keyword evidence="4 6" id="KW-0472">Membrane</keyword>
<evidence type="ECO:0000256" key="6">
    <source>
        <dbReference type="SAM" id="Phobius"/>
    </source>
</evidence>
<dbReference type="Gene3D" id="1.20.1250.20">
    <property type="entry name" value="MFS general substrate transporter like domains"/>
    <property type="match status" value="2"/>
</dbReference>
<dbReference type="CDD" id="cd17478">
    <property type="entry name" value="MFS_FsR"/>
    <property type="match status" value="1"/>
</dbReference>
<keyword evidence="2 6" id="KW-0812">Transmembrane</keyword>
<dbReference type="SUPFAM" id="SSF103473">
    <property type="entry name" value="MFS general substrate transporter"/>
    <property type="match status" value="1"/>
</dbReference>
<dbReference type="PANTHER" id="PTHR43129:SF1">
    <property type="entry name" value="FOSMIDOMYCIN RESISTANCE PROTEIN"/>
    <property type="match status" value="1"/>
</dbReference>
<feature type="domain" description="Major facilitator superfamily (MFS) profile" evidence="7">
    <location>
        <begin position="193"/>
        <end position="391"/>
    </location>
</feature>
<protein>
    <submittedName>
        <fullName evidence="8">MFS transporter</fullName>
    </submittedName>
</protein>
<evidence type="ECO:0000313" key="8">
    <source>
        <dbReference type="EMBL" id="MEU1953855.1"/>
    </source>
</evidence>
<name>A0ABV2WSL5_9NOCA</name>
<dbReference type="InterPro" id="IPR011701">
    <property type="entry name" value="MFS"/>
</dbReference>
<feature type="transmembrane region" description="Helical" evidence="6">
    <location>
        <begin position="147"/>
        <end position="168"/>
    </location>
</feature>
<proteinExistence type="predicted"/>
<feature type="transmembrane region" description="Helical" evidence="6">
    <location>
        <begin position="346"/>
        <end position="368"/>
    </location>
</feature>